<evidence type="ECO:0000313" key="3">
    <source>
        <dbReference type="Proteomes" id="UP000437638"/>
    </source>
</evidence>
<gene>
    <name evidence="2" type="ORF">GPM19_08460</name>
</gene>
<keyword evidence="1" id="KW-1133">Transmembrane helix</keyword>
<dbReference type="EMBL" id="WTKP01000005">
    <property type="protein sequence ID" value="MWJ28238.1"/>
    <property type="molecule type" value="Genomic_DNA"/>
</dbReference>
<comment type="caution">
    <text evidence="2">The sequence shown here is derived from an EMBL/GenBank/DDBJ whole genome shotgun (WGS) entry which is preliminary data.</text>
</comment>
<accession>A0A7X3H251</accession>
<protein>
    <submittedName>
        <fullName evidence="2">Uncharacterized protein</fullName>
    </submittedName>
</protein>
<keyword evidence="1" id="KW-0472">Membrane</keyword>
<dbReference type="Proteomes" id="UP000437638">
    <property type="component" value="Unassembled WGS sequence"/>
</dbReference>
<organism evidence="2 3">
    <name type="scientific">Vreelandella zhuhanensis</name>
    <dbReference type="NCBI Taxonomy" id="2684210"/>
    <lineage>
        <taxon>Bacteria</taxon>
        <taxon>Pseudomonadati</taxon>
        <taxon>Pseudomonadota</taxon>
        <taxon>Gammaproteobacteria</taxon>
        <taxon>Oceanospirillales</taxon>
        <taxon>Halomonadaceae</taxon>
        <taxon>Vreelandella</taxon>
    </lineage>
</organism>
<keyword evidence="1" id="KW-0812">Transmembrane</keyword>
<name>A0A7X3H251_9GAMM</name>
<evidence type="ECO:0000313" key="2">
    <source>
        <dbReference type="EMBL" id="MWJ28238.1"/>
    </source>
</evidence>
<proteinExistence type="predicted"/>
<dbReference type="RefSeq" id="WP_160418604.1">
    <property type="nucleotide sequence ID" value="NZ_WTKP01000005.1"/>
</dbReference>
<evidence type="ECO:0000256" key="1">
    <source>
        <dbReference type="SAM" id="Phobius"/>
    </source>
</evidence>
<keyword evidence="3" id="KW-1185">Reference proteome</keyword>
<feature type="transmembrane region" description="Helical" evidence="1">
    <location>
        <begin position="66"/>
        <end position="85"/>
    </location>
</feature>
<feature type="transmembrane region" description="Helical" evidence="1">
    <location>
        <begin position="33"/>
        <end position="54"/>
    </location>
</feature>
<sequence length="220" mass="24670">MNLHRAYLLFAAIYSLLIIVGVVALLLGGGNLFSLMQLGIGMLAVLGLWGYSLGKSVMNQRTWRPLALVLAIGSLGQLLMAITLSLSPTQLTWMLAGAIFFMPLAVILYQYGDRDQALWATPEERDDANHLKVLLDTQPELVVEKQEADRRARVRIAKLKDGYRANVNRRLAGTEEQFEERFSCLSTLVFFVEKFTCLTTLDIQKAYAHLPSKTHSNVER</sequence>
<feature type="transmembrane region" description="Helical" evidence="1">
    <location>
        <begin position="7"/>
        <end position="27"/>
    </location>
</feature>
<reference evidence="2 3" key="1">
    <citation type="submission" date="2019-12" db="EMBL/GenBank/DDBJ databases">
        <title>Halomonas rutogse sp. nov. isolated from two lakes on Tibetan Plateau.</title>
        <authorList>
            <person name="Gao P."/>
        </authorList>
    </citation>
    <scope>NUCLEOTIDE SEQUENCE [LARGE SCALE GENOMIC DNA]</scope>
    <source>
        <strain evidence="2 3">ZH2S</strain>
    </source>
</reference>
<feature type="transmembrane region" description="Helical" evidence="1">
    <location>
        <begin position="91"/>
        <end position="109"/>
    </location>
</feature>
<dbReference type="AlphaFoldDB" id="A0A7X3H251"/>